<dbReference type="PANTHER" id="PTHR31845:SF19">
    <property type="entry name" value="TRANSCRIPTION FACTOR DOMAIN-CONTAINING PROTEIN"/>
    <property type="match status" value="1"/>
</dbReference>
<keyword evidence="2" id="KW-0479">Metal-binding</keyword>
<evidence type="ECO:0000313" key="9">
    <source>
        <dbReference type="EMBL" id="KAF9532533.1"/>
    </source>
</evidence>
<gene>
    <name evidence="9" type="ORF">CPB83DRAFT_846941</name>
</gene>
<feature type="region of interest" description="Disordered" evidence="7">
    <location>
        <begin position="452"/>
        <end position="490"/>
    </location>
</feature>
<dbReference type="SMART" id="SM00066">
    <property type="entry name" value="GAL4"/>
    <property type="match status" value="2"/>
</dbReference>
<evidence type="ECO:0000256" key="5">
    <source>
        <dbReference type="ARBA" id="ARBA00023163"/>
    </source>
</evidence>
<dbReference type="PROSITE" id="PS00463">
    <property type="entry name" value="ZN2_CY6_FUNGAL_1"/>
    <property type="match status" value="1"/>
</dbReference>
<dbReference type="GO" id="GO:0000981">
    <property type="term" value="F:DNA-binding transcription factor activity, RNA polymerase II-specific"/>
    <property type="evidence" value="ECO:0007669"/>
    <property type="project" value="InterPro"/>
</dbReference>
<organism evidence="9 10">
    <name type="scientific">Crepidotus variabilis</name>
    <dbReference type="NCBI Taxonomy" id="179855"/>
    <lineage>
        <taxon>Eukaryota</taxon>
        <taxon>Fungi</taxon>
        <taxon>Dikarya</taxon>
        <taxon>Basidiomycota</taxon>
        <taxon>Agaricomycotina</taxon>
        <taxon>Agaricomycetes</taxon>
        <taxon>Agaricomycetidae</taxon>
        <taxon>Agaricales</taxon>
        <taxon>Agaricineae</taxon>
        <taxon>Crepidotaceae</taxon>
        <taxon>Crepidotus</taxon>
    </lineage>
</organism>
<evidence type="ECO:0000259" key="8">
    <source>
        <dbReference type="PROSITE" id="PS00463"/>
    </source>
</evidence>
<feature type="region of interest" description="Disordered" evidence="7">
    <location>
        <begin position="1"/>
        <end position="61"/>
    </location>
</feature>
<dbReference type="CDD" id="cd12148">
    <property type="entry name" value="fungal_TF_MHR"/>
    <property type="match status" value="1"/>
</dbReference>
<keyword evidence="5" id="KW-0804">Transcription</keyword>
<dbReference type="Pfam" id="PF04082">
    <property type="entry name" value="Fungal_trans"/>
    <property type="match status" value="1"/>
</dbReference>
<keyword evidence="6" id="KW-0539">Nucleus</keyword>
<evidence type="ECO:0000313" key="10">
    <source>
        <dbReference type="Proteomes" id="UP000807306"/>
    </source>
</evidence>
<evidence type="ECO:0000256" key="2">
    <source>
        <dbReference type="ARBA" id="ARBA00022723"/>
    </source>
</evidence>
<proteinExistence type="predicted"/>
<name>A0A9P6JU30_9AGAR</name>
<accession>A0A9P6JU30</accession>
<dbReference type="GO" id="GO:0006351">
    <property type="term" value="P:DNA-templated transcription"/>
    <property type="evidence" value="ECO:0007669"/>
    <property type="project" value="InterPro"/>
</dbReference>
<evidence type="ECO:0000256" key="7">
    <source>
        <dbReference type="SAM" id="MobiDB-lite"/>
    </source>
</evidence>
<dbReference type="GO" id="GO:0008270">
    <property type="term" value="F:zinc ion binding"/>
    <property type="evidence" value="ECO:0007669"/>
    <property type="project" value="InterPro"/>
</dbReference>
<reference evidence="9" key="1">
    <citation type="submission" date="2020-11" db="EMBL/GenBank/DDBJ databases">
        <authorList>
            <consortium name="DOE Joint Genome Institute"/>
            <person name="Ahrendt S."/>
            <person name="Riley R."/>
            <person name="Andreopoulos W."/>
            <person name="Labutti K."/>
            <person name="Pangilinan J."/>
            <person name="Ruiz-Duenas F.J."/>
            <person name="Barrasa J.M."/>
            <person name="Sanchez-Garcia M."/>
            <person name="Camarero S."/>
            <person name="Miyauchi S."/>
            <person name="Serrano A."/>
            <person name="Linde D."/>
            <person name="Babiker R."/>
            <person name="Drula E."/>
            <person name="Ayuso-Fernandez I."/>
            <person name="Pacheco R."/>
            <person name="Padilla G."/>
            <person name="Ferreira P."/>
            <person name="Barriuso J."/>
            <person name="Kellner H."/>
            <person name="Castanera R."/>
            <person name="Alfaro M."/>
            <person name="Ramirez L."/>
            <person name="Pisabarro A.G."/>
            <person name="Kuo A."/>
            <person name="Tritt A."/>
            <person name="Lipzen A."/>
            <person name="He G."/>
            <person name="Yan M."/>
            <person name="Ng V."/>
            <person name="Cullen D."/>
            <person name="Martin F."/>
            <person name="Rosso M.-N."/>
            <person name="Henrissat B."/>
            <person name="Hibbett D."/>
            <person name="Martinez A.T."/>
            <person name="Grigoriev I.V."/>
        </authorList>
    </citation>
    <scope>NUCLEOTIDE SEQUENCE</scope>
    <source>
        <strain evidence="9">CBS 506.95</strain>
    </source>
</reference>
<dbReference type="InterPro" id="IPR051089">
    <property type="entry name" value="prtT"/>
</dbReference>
<evidence type="ECO:0000256" key="1">
    <source>
        <dbReference type="ARBA" id="ARBA00004123"/>
    </source>
</evidence>
<dbReference type="Proteomes" id="UP000807306">
    <property type="component" value="Unassembled WGS sequence"/>
</dbReference>
<dbReference type="CDD" id="cd00067">
    <property type="entry name" value="GAL4"/>
    <property type="match status" value="2"/>
</dbReference>
<comment type="subcellular location">
    <subcellularLocation>
        <location evidence="1">Nucleus</location>
    </subcellularLocation>
</comment>
<feature type="compositionally biased region" description="Low complexity" evidence="7">
    <location>
        <begin position="45"/>
        <end position="59"/>
    </location>
</feature>
<dbReference type="InterPro" id="IPR001138">
    <property type="entry name" value="Zn2Cys6_DnaBD"/>
</dbReference>
<dbReference type="InterPro" id="IPR007219">
    <property type="entry name" value="XnlR_reg_dom"/>
</dbReference>
<evidence type="ECO:0000256" key="3">
    <source>
        <dbReference type="ARBA" id="ARBA00023015"/>
    </source>
</evidence>
<dbReference type="Gene3D" id="4.10.240.10">
    <property type="entry name" value="Zn(2)-C6 fungal-type DNA-binding domain"/>
    <property type="match status" value="2"/>
</dbReference>
<dbReference type="OrthoDB" id="3222453at2759"/>
<dbReference type="PANTHER" id="PTHR31845">
    <property type="entry name" value="FINGER DOMAIN PROTEIN, PUTATIVE-RELATED"/>
    <property type="match status" value="1"/>
</dbReference>
<dbReference type="InterPro" id="IPR036864">
    <property type="entry name" value="Zn2-C6_fun-type_DNA-bd_sf"/>
</dbReference>
<dbReference type="EMBL" id="MU157831">
    <property type="protein sequence ID" value="KAF9532533.1"/>
    <property type="molecule type" value="Genomic_DNA"/>
</dbReference>
<dbReference type="SMART" id="SM00906">
    <property type="entry name" value="Fungal_trans"/>
    <property type="match status" value="1"/>
</dbReference>
<keyword evidence="3" id="KW-0805">Transcription regulation</keyword>
<comment type="caution">
    <text evidence="9">The sequence shown here is derived from an EMBL/GenBank/DDBJ whole genome shotgun (WGS) entry which is preliminary data.</text>
</comment>
<keyword evidence="10" id="KW-1185">Reference proteome</keyword>
<evidence type="ECO:0000256" key="6">
    <source>
        <dbReference type="ARBA" id="ARBA00023242"/>
    </source>
</evidence>
<dbReference type="GO" id="GO:0005634">
    <property type="term" value="C:nucleus"/>
    <property type="evidence" value="ECO:0007669"/>
    <property type="project" value="UniProtKB-SubCell"/>
</dbReference>
<feature type="domain" description="Zn(2)-C6 fungal-type" evidence="8">
    <location>
        <begin position="942"/>
        <end position="972"/>
    </location>
</feature>
<dbReference type="GO" id="GO:0000976">
    <property type="term" value="F:transcription cis-regulatory region binding"/>
    <property type="evidence" value="ECO:0007669"/>
    <property type="project" value="TreeGrafter"/>
</dbReference>
<evidence type="ECO:0000256" key="4">
    <source>
        <dbReference type="ARBA" id="ARBA00023125"/>
    </source>
</evidence>
<dbReference type="SUPFAM" id="SSF57701">
    <property type="entry name" value="Zn2/Cys6 DNA-binding domain"/>
    <property type="match status" value="2"/>
</dbReference>
<sequence>MPYDPFAKQAKRHLKAQPGEPRKHAKRRTTGPYSIESRRRRQNRSAGSSTTDSGSSQQGMFDSAQDVSVSGGTFNNLTGGSLVVNIHQQRSTSRAESSFADTSRSLQLNSLPQHGSVIQPTSYIKSESFDGPLTLPTRPRSNISDSRIYHDQLLLKGRGTPLWHPSPNRRLPKSYRREGINIGDVGTVNEFGAFCFLFNIFEEAGSEINGGLVPNGFRPLHWMTLTEREGNDADNVGVDLRDVEEQRVYDDGSWLGTGAIEEVVESGESGHSFRTRACEGAILTMPFGATSKDLVNRQLLQEYMTTNLEEWYIYANRKRGRQAQNGNIRLVYGCDKVSSWGIATFHHEQIAFGELSPERTLRFVPIKSEPRSTAGYLTKFAWGSLSGGSGRAGPTDQEIRDLVDQHERNTMAGLTSLLEESIENQCVFVRTLNAMLCKEDWERIMGGLSPDYGGSGSSYQQPHDGRGGNHHHGGYQGEEPRNNSSDLGSQSYNFGPASGIQYTSMEGQPMPLIHPSESLNQLLLRRFPRSRMVVTADADWLAVLETMQCIALQNMTSLDGPRFLKLGVHPLHFERLLTQSYKIVEDQGIVQLKKISSRPERRPSYRRRLKRHDSLFSTRGDLFVIVRDTAFRLHYRHIKKPLRSFISVYTLRNSRRRKILNGAFEDKFEDLLASYYQVSHIPAPQETIKKEDPPMGFSLTKSESQLSEPIRKSSPQQNTNLQTTKLPIMKLGNFLSEPQFIPLKLETWFDIALSIGMHNEAHQKKGEPENAFFASQLRAESSETAVTSPNTTGWPALASKSSACLYCKLLHKKCDFTPGRNTCKRCAKGGQVCIIVGNHNHKAPQPRNMHISNIPSQFSFASEPNEHQFAPQTLLFNAQPSSVSKVSPSFDTDEAGYRKPSSIYSLLTTNKRPRGEAVSYDPRTTLISLGQPGTTTKRLPGACTRCKNLKVKCTFASETGPCRRCFNGSHECLVLGRKRRSMPPKRETLLLQIRSQSHEIERLRKEIMKVRLGISAEHPYSEQERGPIIYRANRAVLYESDSNNSSSENVSKMAISEQYAVSYDHSVDVDENPASLGATPNQIQSVVFETEEGINYFDQHHDKSLTTLVTSASPSIFSGALRDEIQTDLAKKDSGMANTQLQWPTMFILSIVSPQEVEKLFNIYFTAINPSISLLDPNLCTVPRTLSRSPFLFTVVCAVASRLDSGRPDLYRHAMHYAQLAAGTALTHGEKNVEMCQAYLLLSLYYNSPRKTEEGSTWLYLGLAIRIATDLNLHLPDVIPPPNNMHSHELANRARVWLNCFTTDRSVGLQYGKPLMISSNDFNACHSENWWRSSPQEMRAADILLCANVAKWNLLDAFIVKVHPDSNHLGHTNPEPDLGAYACVADDEFQVIFVKWTNMLDVNSNMREPENSFRQVLLRLMFGHARLVALAYGFHRRSSRNHGVFPLLRRCLNATFDVVSAVGDIWTSSQNQYWEYGSESLPILVTFAAAFLGKVLQSSLIVMLSQEERAHMLEQAQAAIDLLDAPRTNSVKQSETEAYSRFLRELLEIPAKKSTSTPNPPHQKQTDILSFHSLSKAVIGLDRFSPSFL</sequence>
<keyword evidence="4" id="KW-0238">DNA-binding</keyword>
<protein>
    <recommendedName>
        <fullName evidence="8">Zn(2)-C6 fungal-type domain-containing protein</fullName>
    </recommendedName>
</protein>